<dbReference type="SUPFAM" id="SSF56655">
    <property type="entry name" value="Carbohydrate phosphatase"/>
    <property type="match status" value="1"/>
</dbReference>
<dbReference type="PROSITE" id="PS00630">
    <property type="entry name" value="IMP_2"/>
    <property type="match status" value="1"/>
</dbReference>
<reference evidence="9 10" key="1">
    <citation type="submission" date="2022-06" db="EMBL/GenBank/DDBJ databases">
        <title>Thiomicrohabdus sp. nov, an obligately chemolithoautotrophic, sulfur-oxidizing bacterium isolated from beach of Guanyin Mountain. Amoy.</title>
        <authorList>
            <person name="Zhu H."/>
        </authorList>
    </citation>
    <scope>NUCLEOTIDE SEQUENCE [LARGE SCALE GENOMIC DNA]</scope>
    <source>
        <strain evidence="9 10">XGS-01</strain>
    </source>
</reference>
<dbReference type="EC" id="3.1.3.25" evidence="8"/>
<evidence type="ECO:0000313" key="9">
    <source>
        <dbReference type="EMBL" id="WEJ62000.1"/>
    </source>
</evidence>
<dbReference type="CDD" id="cd01639">
    <property type="entry name" value="IMPase"/>
    <property type="match status" value="1"/>
</dbReference>
<accession>A0ABY8C7Q9</accession>
<comment type="cofactor">
    <cofactor evidence="2 8">
        <name>Mg(2+)</name>
        <dbReference type="ChEBI" id="CHEBI:18420"/>
    </cofactor>
</comment>
<keyword evidence="6" id="KW-0804">Transcription</keyword>
<dbReference type="Gene3D" id="3.40.190.80">
    <property type="match status" value="1"/>
</dbReference>
<dbReference type="Pfam" id="PF00459">
    <property type="entry name" value="Inositol_P"/>
    <property type="match status" value="1"/>
</dbReference>
<evidence type="ECO:0000256" key="6">
    <source>
        <dbReference type="ARBA" id="ARBA00022814"/>
    </source>
</evidence>
<comment type="similarity">
    <text evidence="3 8">Belongs to the inositol monophosphatase superfamily.</text>
</comment>
<keyword evidence="6" id="KW-0889">Transcription antitermination</keyword>
<keyword evidence="5 8" id="KW-0378">Hydrolase</keyword>
<evidence type="ECO:0000256" key="7">
    <source>
        <dbReference type="ARBA" id="ARBA00022842"/>
    </source>
</evidence>
<evidence type="ECO:0000256" key="5">
    <source>
        <dbReference type="ARBA" id="ARBA00022801"/>
    </source>
</evidence>
<comment type="catalytic activity">
    <reaction evidence="1 8">
        <text>a myo-inositol phosphate + H2O = myo-inositol + phosphate</text>
        <dbReference type="Rhea" id="RHEA:24056"/>
        <dbReference type="ChEBI" id="CHEBI:15377"/>
        <dbReference type="ChEBI" id="CHEBI:17268"/>
        <dbReference type="ChEBI" id="CHEBI:43474"/>
        <dbReference type="ChEBI" id="CHEBI:84139"/>
        <dbReference type="EC" id="3.1.3.25"/>
    </reaction>
</comment>
<keyword evidence="4 8" id="KW-0479">Metal-binding</keyword>
<dbReference type="PRINTS" id="PR01959">
    <property type="entry name" value="SBIMPHPHTASE"/>
</dbReference>
<dbReference type="PROSITE" id="PS00629">
    <property type="entry name" value="IMP_1"/>
    <property type="match status" value="1"/>
</dbReference>
<protein>
    <recommendedName>
        <fullName evidence="8">Inositol-1-monophosphatase</fullName>
        <ecNumber evidence="8">3.1.3.25</ecNumber>
    </recommendedName>
</protein>
<dbReference type="InterPro" id="IPR000760">
    <property type="entry name" value="Inositol_monophosphatase-like"/>
</dbReference>
<evidence type="ECO:0000313" key="10">
    <source>
        <dbReference type="Proteomes" id="UP001222275"/>
    </source>
</evidence>
<keyword evidence="10" id="KW-1185">Reference proteome</keyword>
<dbReference type="EMBL" id="CP102381">
    <property type="protein sequence ID" value="WEJ62000.1"/>
    <property type="molecule type" value="Genomic_DNA"/>
</dbReference>
<keyword evidence="6" id="KW-0805">Transcription regulation</keyword>
<evidence type="ECO:0000256" key="4">
    <source>
        <dbReference type="ARBA" id="ARBA00022723"/>
    </source>
</evidence>
<dbReference type="InterPro" id="IPR022337">
    <property type="entry name" value="Inositol_monophosphatase_SuhB"/>
</dbReference>
<proteinExistence type="inferred from homology"/>
<dbReference type="InterPro" id="IPR033942">
    <property type="entry name" value="IMPase"/>
</dbReference>
<dbReference type="InterPro" id="IPR020583">
    <property type="entry name" value="Inositol_monoP_metal-BS"/>
</dbReference>
<name>A0ABY8C7Q9_9GAMM</name>
<evidence type="ECO:0000256" key="8">
    <source>
        <dbReference type="RuleBase" id="RU364068"/>
    </source>
</evidence>
<keyword evidence="7 8" id="KW-0460">Magnesium</keyword>
<dbReference type="PRINTS" id="PR00377">
    <property type="entry name" value="IMPHPHTASES"/>
</dbReference>
<dbReference type="PANTHER" id="PTHR20854:SF4">
    <property type="entry name" value="INOSITOL-1-MONOPHOSPHATASE-RELATED"/>
    <property type="match status" value="1"/>
</dbReference>
<dbReference type="RefSeq" id="WP_275594257.1">
    <property type="nucleotide sequence ID" value="NZ_CP102381.1"/>
</dbReference>
<organism evidence="9 10">
    <name type="scientific">Thiomicrorhabdus lithotrophica</name>
    <dbReference type="NCBI Taxonomy" id="2949997"/>
    <lineage>
        <taxon>Bacteria</taxon>
        <taxon>Pseudomonadati</taxon>
        <taxon>Pseudomonadota</taxon>
        <taxon>Gammaproteobacteria</taxon>
        <taxon>Thiotrichales</taxon>
        <taxon>Piscirickettsiaceae</taxon>
        <taxon>Thiomicrorhabdus</taxon>
    </lineage>
</organism>
<dbReference type="InterPro" id="IPR020550">
    <property type="entry name" value="Inositol_monophosphatase_CS"/>
</dbReference>
<gene>
    <name evidence="9" type="ORF">NR989_08235</name>
</gene>
<sequence>MHPLLNIATQAARAAGGNILHHLDRIDQLNIEHKGKNDYVSEVDKEAENTIIQTIKKYYPEHDILAEESGITKQKQKPAEVRWIIDPLDGTTNFLHQFPQFSVSIAVEVKGKIQHAAIFDPVRDEMFTASRGSGAFLNNRRLRVSQQKSLENALLATGFPYHDFSYIDAYMESLKSFMTNTAGIRRAGSAALDLAYVACGRVDGFWEFNLKPWDIAAGVLIIQEAGGLSTDFNGGDNYLNSGNIIAANPKLYKEMAQTIGKTVPTELRK</sequence>
<dbReference type="Gene3D" id="3.30.540.10">
    <property type="entry name" value="Fructose-1,6-Bisphosphatase, subunit A, domain 1"/>
    <property type="match status" value="1"/>
</dbReference>
<evidence type="ECO:0000256" key="3">
    <source>
        <dbReference type="ARBA" id="ARBA00009759"/>
    </source>
</evidence>
<evidence type="ECO:0000256" key="2">
    <source>
        <dbReference type="ARBA" id="ARBA00001946"/>
    </source>
</evidence>
<dbReference type="PANTHER" id="PTHR20854">
    <property type="entry name" value="INOSITOL MONOPHOSPHATASE"/>
    <property type="match status" value="1"/>
</dbReference>
<evidence type="ECO:0000256" key="1">
    <source>
        <dbReference type="ARBA" id="ARBA00001033"/>
    </source>
</evidence>
<dbReference type="Proteomes" id="UP001222275">
    <property type="component" value="Chromosome"/>
</dbReference>